<accession>Q95YM3</accession>
<dbReference type="AlphaFoldDB" id="Q95YM3"/>
<reference evidence="4" key="1">
    <citation type="journal article" date="2001" name="Biochim. Biophys. Acta">
        <title>Cloning and characterization of a novel gene encoding keratin-like protein from nematode Nippostrongylus brasiliensis.</title>
        <authorList>
            <person name="Shibui A."/>
            <person name="Takamoto M."/>
            <person name="Shi Y."/>
            <person name="Komiyama A."/>
            <person name="Sugane K."/>
        </authorList>
    </citation>
    <scope>NUCLEOTIDE SEQUENCE</scope>
</reference>
<gene>
    <name evidence="4" type="primary">klp-nb</name>
</gene>
<name>Q95YM3_NIPBR</name>
<organism evidence="4">
    <name type="scientific">Nippostrongylus brasiliensis</name>
    <name type="common">Rat hookworm</name>
    <dbReference type="NCBI Taxonomy" id="27835"/>
    <lineage>
        <taxon>Eukaryota</taxon>
        <taxon>Metazoa</taxon>
        <taxon>Ecdysozoa</taxon>
        <taxon>Nematoda</taxon>
        <taxon>Chromadorea</taxon>
        <taxon>Rhabditida</taxon>
        <taxon>Rhabditina</taxon>
        <taxon>Rhabditomorpha</taxon>
        <taxon>Strongyloidea</taxon>
        <taxon>Heligmosomidae</taxon>
        <taxon>Nippostrongylus</taxon>
    </lineage>
</organism>
<sequence>MKALLIAVLALTAAAHYRGKESETGHGRHHHHPPPPPFLKDVDKSARKEFFAIVKNKTLTIAEQKAAVLEWAECHGIKDEVEQFQQKMASLGDEIKKNVAELISKLPAAFQSFSAVMESENQTRREQKDRLKALKDEQPKVFNVLKAAFHQFKPMNEGPGKFVGGRRHRRQAQEDCPEAIFLFEIDENEEEKPTPKPKRRNRF</sequence>
<feature type="chain" id="PRO_5004323981" evidence="2">
    <location>
        <begin position="20"/>
        <end position="203"/>
    </location>
</feature>
<dbReference type="PANTHER" id="PTHR21593">
    <property type="entry name" value="PRION-LIKE- Q/N-RICH -DOMAIN-BEARING PROTEIN PROTEIN"/>
    <property type="match status" value="1"/>
</dbReference>
<evidence type="ECO:0000313" key="4">
    <source>
        <dbReference type="EMBL" id="BAB68205.1"/>
    </source>
</evidence>
<feature type="region of interest" description="Disordered" evidence="1">
    <location>
        <begin position="19"/>
        <end position="41"/>
    </location>
</feature>
<keyword evidence="2" id="KW-0732">Signal</keyword>
<dbReference type="InterPro" id="IPR052823">
    <property type="entry name" value="SXP/RAL-2_related"/>
</dbReference>
<dbReference type="PANTHER" id="PTHR21593:SF36">
    <property type="entry name" value="DUF148 DOMAIN-CONTAINING PROTEIN-RELATED"/>
    <property type="match status" value="1"/>
</dbReference>
<dbReference type="EMBL" id="AB054297">
    <property type="protein sequence ID" value="BAB68205.1"/>
    <property type="molecule type" value="mRNA"/>
</dbReference>
<evidence type="ECO:0000256" key="2">
    <source>
        <dbReference type="SAM" id="SignalP"/>
    </source>
</evidence>
<dbReference type="InterPro" id="IPR003677">
    <property type="entry name" value="ANIS5_cation-bd"/>
</dbReference>
<protein>
    <submittedName>
        <fullName evidence="4">Keratin-like protein</fullName>
    </submittedName>
</protein>
<evidence type="ECO:0000256" key="1">
    <source>
        <dbReference type="SAM" id="MobiDB-lite"/>
    </source>
</evidence>
<feature type="signal peptide" evidence="2">
    <location>
        <begin position="1"/>
        <end position="19"/>
    </location>
</feature>
<dbReference type="Pfam" id="PF02520">
    <property type="entry name" value="ANIS5_cation-bd"/>
    <property type="match status" value="1"/>
</dbReference>
<proteinExistence type="evidence at transcript level"/>
<feature type="domain" description="SXP/RAL-2 family protein Ani s 5-like cation-binding" evidence="3">
    <location>
        <begin position="45"/>
        <end position="152"/>
    </location>
</feature>
<evidence type="ECO:0000259" key="3">
    <source>
        <dbReference type="Pfam" id="PF02520"/>
    </source>
</evidence>